<dbReference type="InterPro" id="IPR000432">
    <property type="entry name" value="DNA_mismatch_repair_MutS_C"/>
</dbReference>
<dbReference type="SMART" id="SM00534">
    <property type="entry name" value="MUTSac"/>
    <property type="match status" value="1"/>
</dbReference>
<dbReference type="GO" id="GO:0005524">
    <property type="term" value="F:ATP binding"/>
    <property type="evidence" value="ECO:0007669"/>
    <property type="project" value="UniProtKB-KW"/>
</dbReference>
<dbReference type="InterPro" id="IPR027417">
    <property type="entry name" value="P-loop_NTPase"/>
</dbReference>
<reference evidence="5" key="1">
    <citation type="submission" date="2019-08" db="EMBL/GenBank/DDBJ databases">
        <authorList>
            <person name="Kucharzyk K."/>
            <person name="Murdoch R.W."/>
            <person name="Higgins S."/>
            <person name="Loffler F."/>
        </authorList>
    </citation>
    <scope>NUCLEOTIDE SEQUENCE</scope>
</reference>
<dbReference type="Gene3D" id="3.40.50.300">
    <property type="entry name" value="P-loop containing nucleotide triphosphate hydrolases"/>
    <property type="match status" value="1"/>
</dbReference>
<evidence type="ECO:0000313" key="5">
    <source>
        <dbReference type="EMBL" id="MPM99680.1"/>
    </source>
</evidence>
<dbReference type="GO" id="GO:0030983">
    <property type="term" value="F:mismatched DNA binding"/>
    <property type="evidence" value="ECO:0007669"/>
    <property type="project" value="InterPro"/>
</dbReference>
<dbReference type="GO" id="GO:0140664">
    <property type="term" value="F:ATP-dependent DNA damage sensor activity"/>
    <property type="evidence" value="ECO:0007669"/>
    <property type="project" value="InterPro"/>
</dbReference>
<evidence type="ECO:0000256" key="1">
    <source>
        <dbReference type="ARBA" id="ARBA00022741"/>
    </source>
</evidence>
<comment type="caution">
    <text evidence="5">The sequence shown here is derived from an EMBL/GenBank/DDBJ whole genome shotgun (WGS) entry which is preliminary data.</text>
</comment>
<feature type="domain" description="DNA mismatch repair proteins mutS family" evidence="4">
    <location>
        <begin position="1"/>
        <end position="134"/>
    </location>
</feature>
<evidence type="ECO:0000256" key="2">
    <source>
        <dbReference type="ARBA" id="ARBA00022840"/>
    </source>
</evidence>
<accession>A0A645ECW1</accession>
<dbReference type="InterPro" id="IPR045076">
    <property type="entry name" value="MutS"/>
</dbReference>
<evidence type="ECO:0000259" key="4">
    <source>
        <dbReference type="SMART" id="SM00534"/>
    </source>
</evidence>
<dbReference type="PANTHER" id="PTHR11361">
    <property type="entry name" value="DNA MISMATCH REPAIR PROTEIN MUTS FAMILY MEMBER"/>
    <property type="match status" value="1"/>
</dbReference>
<dbReference type="Pfam" id="PF00488">
    <property type="entry name" value="MutS_V"/>
    <property type="match status" value="1"/>
</dbReference>
<organism evidence="5">
    <name type="scientific">bioreactor metagenome</name>
    <dbReference type="NCBI Taxonomy" id="1076179"/>
    <lineage>
        <taxon>unclassified sequences</taxon>
        <taxon>metagenomes</taxon>
        <taxon>ecological metagenomes</taxon>
    </lineage>
</organism>
<dbReference type="AlphaFoldDB" id="A0A645ECW1"/>
<proteinExistence type="predicted"/>
<name>A0A645ECW1_9ZZZZ</name>
<dbReference type="GO" id="GO:0006298">
    <property type="term" value="P:mismatch repair"/>
    <property type="evidence" value="ECO:0007669"/>
    <property type="project" value="InterPro"/>
</dbReference>
<sequence length="134" mass="15553">MNIITSMRIRDDLNEGISTFYAELKRIQKIIDQSHINSHTLFLIDEIFRGTNSIDRLKGAEGVLRELCKCHVSGMITTHDLDVCNLENENPNILNYSFNEHYIDNEIYFDYKLKKGKSLTTNAEFLLKKVGILR</sequence>
<dbReference type="PANTHER" id="PTHR11361:SF99">
    <property type="entry name" value="DNA MISMATCH REPAIR PROTEIN"/>
    <property type="match status" value="1"/>
</dbReference>
<keyword evidence="1" id="KW-0547">Nucleotide-binding</keyword>
<dbReference type="SUPFAM" id="SSF52540">
    <property type="entry name" value="P-loop containing nucleoside triphosphate hydrolases"/>
    <property type="match status" value="1"/>
</dbReference>
<keyword evidence="2" id="KW-0067">ATP-binding</keyword>
<keyword evidence="3" id="KW-0238">DNA-binding</keyword>
<evidence type="ECO:0000256" key="3">
    <source>
        <dbReference type="ARBA" id="ARBA00023125"/>
    </source>
</evidence>
<gene>
    <name evidence="5" type="primary">mutS_52</name>
    <name evidence="5" type="ORF">SDC9_146874</name>
</gene>
<dbReference type="GO" id="GO:0005829">
    <property type="term" value="C:cytosol"/>
    <property type="evidence" value="ECO:0007669"/>
    <property type="project" value="TreeGrafter"/>
</dbReference>
<dbReference type="EMBL" id="VSSQ01045772">
    <property type="protein sequence ID" value="MPM99680.1"/>
    <property type="molecule type" value="Genomic_DNA"/>
</dbReference>
<protein>
    <submittedName>
        <fullName evidence="5">DNA mismatch repair protein MutS</fullName>
    </submittedName>
</protein>